<feature type="domain" description="J" evidence="4">
    <location>
        <begin position="1"/>
        <end position="60"/>
    </location>
</feature>
<evidence type="ECO:0000313" key="6">
    <source>
        <dbReference type="Proteomes" id="UP000029391"/>
    </source>
</evidence>
<evidence type="ECO:0000313" key="5">
    <source>
        <dbReference type="EMBL" id="KFN48953.1"/>
    </source>
</evidence>
<dbReference type="InterPro" id="IPR001623">
    <property type="entry name" value="DnaJ_domain"/>
</dbReference>
<feature type="region of interest" description="Disordered" evidence="2">
    <location>
        <begin position="505"/>
        <end position="535"/>
    </location>
</feature>
<keyword evidence="1" id="KW-0143">Chaperone</keyword>
<feature type="transmembrane region" description="Helical" evidence="3">
    <location>
        <begin position="482"/>
        <end position="502"/>
    </location>
</feature>
<keyword evidence="3" id="KW-0472">Membrane</keyword>
<feature type="compositionally biased region" description="Acidic residues" evidence="2">
    <location>
        <begin position="91"/>
        <end position="103"/>
    </location>
</feature>
<feature type="transmembrane region" description="Helical" evidence="3">
    <location>
        <begin position="372"/>
        <end position="390"/>
    </location>
</feature>
<dbReference type="STRING" id="1121013.GCA_000426365_00407"/>
<keyword evidence="6" id="KW-1185">Reference proteome</keyword>
<name>A0A091B8L5_9GAMM</name>
<feature type="transmembrane region" description="Helical" evidence="3">
    <location>
        <begin position="307"/>
        <end position="328"/>
    </location>
</feature>
<feature type="compositionally biased region" description="Pro residues" evidence="2">
    <location>
        <begin position="524"/>
        <end position="535"/>
    </location>
</feature>
<dbReference type="AlphaFoldDB" id="A0A091B8L5"/>
<dbReference type="Proteomes" id="UP000029391">
    <property type="component" value="Unassembled WGS sequence"/>
</dbReference>
<dbReference type="PROSITE" id="PS50076">
    <property type="entry name" value="DNAJ_2"/>
    <property type="match status" value="1"/>
</dbReference>
<dbReference type="RefSeq" id="WP_026815940.1">
    <property type="nucleotide sequence ID" value="NZ_AUFF01000001.1"/>
</dbReference>
<keyword evidence="3" id="KW-1133">Transmembrane helix</keyword>
<dbReference type="OrthoDB" id="5524449at2"/>
<feature type="transmembrane region" description="Helical" evidence="3">
    <location>
        <begin position="417"/>
        <end position="436"/>
    </location>
</feature>
<accession>A0A091B8L5</accession>
<dbReference type="Gene3D" id="1.10.287.110">
    <property type="entry name" value="DnaJ domain"/>
    <property type="match status" value="1"/>
</dbReference>
<comment type="caution">
    <text evidence="5">The sequence shown here is derived from an EMBL/GenBank/DDBJ whole genome shotgun (WGS) entry which is preliminary data.</text>
</comment>
<reference evidence="5 6" key="1">
    <citation type="submission" date="2013-09" db="EMBL/GenBank/DDBJ databases">
        <title>Genome sequencing of Arenimonas composti.</title>
        <authorList>
            <person name="Chen F."/>
            <person name="Wang G."/>
        </authorList>
    </citation>
    <scope>NUCLEOTIDE SEQUENCE [LARGE SCALE GENOMIC DNA]</scope>
    <source>
        <strain evidence="5 6">TR7-09</strain>
    </source>
</reference>
<feature type="transmembrane region" description="Helical" evidence="3">
    <location>
        <begin position="442"/>
        <end position="462"/>
    </location>
</feature>
<evidence type="ECO:0000256" key="1">
    <source>
        <dbReference type="ARBA" id="ARBA00023186"/>
    </source>
</evidence>
<dbReference type="InterPro" id="IPR036869">
    <property type="entry name" value="J_dom_sf"/>
</dbReference>
<feature type="compositionally biased region" description="Basic and acidic residues" evidence="2">
    <location>
        <begin position="70"/>
        <end position="82"/>
    </location>
</feature>
<feature type="transmembrane region" description="Helical" evidence="3">
    <location>
        <begin position="340"/>
        <end position="360"/>
    </location>
</feature>
<sequence length="535" mass="58284">MPFAALGLDAGADAAAVKRAYARLLKRTRPDDDPAGFQRLNEAYRQCLALIERRAWESAGQSPAAAVDVAEDHAGDHTRDAAPVHQPAFEPDAEPEPESESESVPEPVPEPETAAEPEPPQLFDFDAFMRELLPLLHAGSPGAVTQWLYARPELYSFQLKQMLTVEVMRIAAGQAPPVPLQTLEALADFFGLDDVGPGGWWLRERVEQTREQVMLRERFRRRPLPRVPSGQRVTWFDAQIDAELVDPPARWRTALLLLTPGMLGRLRNRIGDLEHLGGEIAREAMDPQRRERYLALGDPRRLDWRRLLLSLARSLVHGGLALLLVALFVDADAAAKVAPWLGGLAAALFAAHLLRAGGFALEEALARRLGSWSFELVTLGVLAGSALLAAGGERTRIIAVALAAYAAVRVLGRPRYLLGLLCFLVLYATEATLISFRQWPLPTMLSAMWATPVLAMLVDRGLALRHGGSPREQAAHPRPLQLTFVLLCLLFIAVVAVGIGGAESTANPPPVPTGPAPWHYQPPGTTPPPPVPDQG</sequence>
<dbReference type="SUPFAM" id="SSF46565">
    <property type="entry name" value="Chaperone J-domain"/>
    <property type="match status" value="1"/>
</dbReference>
<evidence type="ECO:0000256" key="3">
    <source>
        <dbReference type="SAM" id="Phobius"/>
    </source>
</evidence>
<dbReference type="eggNOG" id="COG2214">
    <property type="taxonomic scope" value="Bacteria"/>
</dbReference>
<proteinExistence type="predicted"/>
<dbReference type="EMBL" id="AWXU01000046">
    <property type="protein sequence ID" value="KFN48953.1"/>
    <property type="molecule type" value="Genomic_DNA"/>
</dbReference>
<evidence type="ECO:0000256" key="2">
    <source>
        <dbReference type="SAM" id="MobiDB-lite"/>
    </source>
</evidence>
<organism evidence="5 6">
    <name type="scientific">Arenimonas composti TR7-09 = DSM 18010</name>
    <dbReference type="NCBI Taxonomy" id="1121013"/>
    <lineage>
        <taxon>Bacteria</taxon>
        <taxon>Pseudomonadati</taxon>
        <taxon>Pseudomonadota</taxon>
        <taxon>Gammaproteobacteria</taxon>
        <taxon>Lysobacterales</taxon>
        <taxon>Lysobacteraceae</taxon>
        <taxon>Arenimonas</taxon>
    </lineage>
</organism>
<evidence type="ECO:0000259" key="4">
    <source>
        <dbReference type="PROSITE" id="PS50076"/>
    </source>
</evidence>
<protein>
    <recommendedName>
        <fullName evidence="4">J domain-containing protein</fullName>
    </recommendedName>
</protein>
<feature type="region of interest" description="Disordered" evidence="2">
    <location>
        <begin position="64"/>
        <end position="119"/>
    </location>
</feature>
<gene>
    <name evidence="5" type="ORF">P873_01235</name>
</gene>
<keyword evidence="3" id="KW-0812">Transmembrane</keyword>